<dbReference type="SUPFAM" id="SSF56112">
    <property type="entry name" value="Protein kinase-like (PK-like)"/>
    <property type="match status" value="1"/>
</dbReference>
<evidence type="ECO:0000313" key="4">
    <source>
        <dbReference type="Proteomes" id="UP000247702"/>
    </source>
</evidence>
<organism evidence="2 4">
    <name type="scientific">Rhizophagus clarus</name>
    <dbReference type="NCBI Taxonomy" id="94130"/>
    <lineage>
        <taxon>Eukaryota</taxon>
        <taxon>Fungi</taxon>
        <taxon>Fungi incertae sedis</taxon>
        <taxon>Mucoromycota</taxon>
        <taxon>Glomeromycotina</taxon>
        <taxon>Glomeromycetes</taxon>
        <taxon>Glomerales</taxon>
        <taxon>Glomeraceae</taxon>
        <taxon>Rhizophagus</taxon>
    </lineage>
</organism>
<dbReference type="EMBL" id="BEXD01000924">
    <property type="protein sequence ID" value="GBB91161.1"/>
    <property type="molecule type" value="Genomic_DNA"/>
</dbReference>
<reference evidence="3" key="2">
    <citation type="submission" date="2019-10" db="EMBL/GenBank/DDBJ databases">
        <title>Conservation and host-specific expression of non-tandemly repeated heterogenous ribosome RNA gene in arbuscular mycorrhizal fungi.</title>
        <authorList>
            <person name="Maeda T."/>
            <person name="Kobayashi Y."/>
            <person name="Nakagawa T."/>
            <person name="Ezawa T."/>
            <person name="Yamaguchi K."/>
            <person name="Bino T."/>
            <person name="Nishimoto Y."/>
            <person name="Shigenobu S."/>
            <person name="Kawaguchi M."/>
        </authorList>
    </citation>
    <scope>NUCLEOTIDE SEQUENCE</scope>
    <source>
        <strain evidence="3">HR1</strain>
    </source>
</reference>
<accession>A0A2Z6R2H0</accession>
<keyword evidence="4" id="KW-1185">Reference proteome</keyword>
<reference evidence="2 4" key="1">
    <citation type="submission" date="2017-11" db="EMBL/GenBank/DDBJ databases">
        <title>The genome of Rhizophagus clarus HR1 reveals common genetic basis of auxotrophy among arbuscular mycorrhizal fungi.</title>
        <authorList>
            <person name="Kobayashi Y."/>
        </authorList>
    </citation>
    <scope>NUCLEOTIDE SEQUENCE [LARGE SCALE GENOMIC DNA]</scope>
    <source>
        <strain evidence="2 4">HR1</strain>
    </source>
</reference>
<dbReference type="Pfam" id="PF07714">
    <property type="entry name" value="PK_Tyr_Ser-Thr"/>
    <property type="match status" value="1"/>
</dbReference>
<keyword evidence="3" id="KW-0808">Transferase</keyword>
<dbReference type="InterPro" id="IPR001245">
    <property type="entry name" value="Ser-Thr/Tyr_kinase_cat_dom"/>
</dbReference>
<dbReference type="Gene3D" id="1.10.510.10">
    <property type="entry name" value="Transferase(Phosphotransferase) domain 1"/>
    <property type="match status" value="1"/>
</dbReference>
<feature type="domain" description="Protein kinase" evidence="1">
    <location>
        <begin position="168"/>
        <end position="460"/>
    </location>
</feature>
<dbReference type="InterPro" id="IPR011009">
    <property type="entry name" value="Kinase-like_dom_sf"/>
</dbReference>
<dbReference type="AlphaFoldDB" id="A0A2Z6R2H0"/>
<proteinExistence type="predicted"/>
<evidence type="ECO:0000259" key="1">
    <source>
        <dbReference type="PROSITE" id="PS50011"/>
    </source>
</evidence>
<comment type="caution">
    <text evidence="2">The sequence shown here is derived from an EMBL/GenBank/DDBJ whole genome shotgun (WGS) entry which is preliminary data.</text>
</comment>
<dbReference type="GO" id="GO:0005524">
    <property type="term" value="F:ATP binding"/>
    <property type="evidence" value="ECO:0007669"/>
    <property type="project" value="InterPro"/>
</dbReference>
<dbReference type="GO" id="GO:0004674">
    <property type="term" value="F:protein serine/threonine kinase activity"/>
    <property type="evidence" value="ECO:0007669"/>
    <property type="project" value="TreeGrafter"/>
</dbReference>
<dbReference type="Proteomes" id="UP000247702">
    <property type="component" value="Unassembled WGS sequence"/>
</dbReference>
<protein>
    <submittedName>
        <fullName evidence="3">Kinase-like domain-containing protein</fullName>
    </submittedName>
</protein>
<dbReference type="InterPro" id="IPR000719">
    <property type="entry name" value="Prot_kinase_dom"/>
</dbReference>
<dbReference type="PANTHER" id="PTHR44329">
    <property type="entry name" value="SERINE/THREONINE-PROTEIN KINASE TNNI3K-RELATED"/>
    <property type="match status" value="1"/>
</dbReference>
<dbReference type="Proteomes" id="UP000615446">
    <property type="component" value="Unassembled WGS sequence"/>
</dbReference>
<keyword evidence="3" id="KW-0418">Kinase</keyword>
<sequence length="463" mass="54869">MQLRIKKHDDVIFEWIPYNEFINIKKTRKSDFVTAVWKEGPLFFIGVERKYKRRLNEKVLLKYLYDSQNINYIILNKIANSFGESYGLSQDPNTKNYILALRLKYYCQNCGEKYNNEYNYKFGIYDKRCILCQTSHENDKINGFIKEMILKTDLNSGEVFEWIPYDQFDDIKEIGKGGFSTVYSAVWKDALLHYGSDDSDLKVTLKCIHNSRNFPDKFINKVKAYPNRMVDNIFKLYGISQNPDIKDYIMVLIYKECRNLNNYLNYLNEKCERFTWKWIRNLLMKIIVELDNIHQSQMIHRNFHIGNILVMEDEYKFNRYKIVISDIGLYRKIDDTDETNIYGVMPYVAPEVLKGNPYTKAADIYSLSMIMYFIATGRQPFADCAHDEVLALNIYNGIRPEIEDLFAPKWYIDLMKKCWDSNPDNRPNSTEIKDLLGKYEDYDKNPLSTINCSYTSHLYISIT</sequence>
<dbReference type="OrthoDB" id="4062651at2759"/>
<gene>
    <name evidence="3" type="ORF">RCL2_002461900</name>
    <name evidence="2" type="ORF">RclHR1_01830020</name>
</gene>
<dbReference type="PROSITE" id="PS50011">
    <property type="entry name" value="PROTEIN_KINASE_DOM"/>
    <property type="match status" value="1"/>
</dbReference>
<name>A0A2Z6R2H0_9GLOM</name>
<evidence type="ECO:0000313" key="3">
    <source>
        <dbReference type="EMBL" id="GES98060.1"/>
    </source>
</evidence>
<dbReference type="EMBL" id="BLAL01000262">
    <property type="protein sequence ID" value="GES98060.1"/>
    <property type="molecule type" value="Genomic_DNA"/>
</dbReference>
<dbReference type="InterPro" id="IPR051681">
    <property type="entry name" value="Ser/Thr_Kinases-Pseudokinases"/>
</dbReference>
<evidence type="ECO:0000313" key="2">
    <source>
        <dbReference type="EMBL" id="GBB91161.1"/>
    </source>
</evidence>